<keyword evidence="3" id="KW-0464">Manganese</keyword>
<evidence type="ECO:0000313" key="7">
    <source>
        <dbReference type="Proteomes" id="UP001240157"/>
    </source>
</evidence>
<dbReference type="Proteomes" id="UP001240157">
    <property type="component" value="Unassembled WGS sequence"/>
</dbReference>
<protein>
    <submittedName>
        <fullName evidence="6">Phosphopentomutase</fullName>
        <ecNumber evidence="6">5.4.2.7</ecNumber>
    </submittedName>
</protein>
<dbReference type="AlphaFoldDB" id="A0ABD5AV34"/>
<dbReference type="PANTHER" id="PTHR21110:SF0">
    <property type="entry name" value="PHOSPHOPENTOMUTASE"/>
    <property type="match status" value="1"/>
</dbReference>
<dbReference type="InterPro" id="IPR017850">
    <property type="entry name" value="Alkaline_phosphatase_core_sf"/>
</dbReference>
<organism evidence="6 7">
    <name type="scientific">Staphylococcus chromogenes</name>
    <name type="common">Staphylococcus hyicus subsp. chromogenes</name>
    <dbReference type="NCBI Taxonomy" id="46126"/>
    <lineage>
        <taxon>Bacteria</taxon>
        <taxon>Bacillati</taxon>
        <taxon>Bacillota</taxon>
        <taxon>Bacilli</taxon>
        <taxon>Bacillales</taxon>
        <taxon>Staphylococcaceae</taxon>
        <taxon>Staphylococcus</taxon>
    </lineage>
</organism>
<keyword evidence="2" id="KW-0479">Metal-binding</keyword>
<dbReference type="PANTHER" id="PTHR21110">
    <property type="entry name" value="PHOSPHOPENTOMUTASE"/>
    <property type="match status" value="1"/>
</dbReference>
<dbReference type="EC" id="5.4.2.7" evidence="6"/>
<evidence type="ECO:0000256" key="2">
    <source>
        <dbReference type="ARBA" id="ARBA00022723"/>
    </source>
</evidence>
<dbReference type="GO" id="GO:0046872">
    <property type="term" value="F:metal ion binding"/>
    <property type="evidence" value="ECO:0007669"/>
    <property type="project" value="UniProtKB-KW"/>
</dbReference>
<evidence type="ECO:0000259" key="5">
    <source>
        <dbReference type="Pfam" id="PF01676"/>
    </source>
</evidence>
<dbReference type="Pfam" id="PF01676">
    <property type="entry name" value="Metalloenzyme"/>
    <property type="match status" value="1"/>
</dbReference>
<dbReference type="Gene3D" id="3.40.720.10">
    <property type="entry name" value="Alkaline Phosphatase, subunit A"/>
    <property type="match status" value="1"/>
</dbReference>
<reference evidence="6 7" key="1">
    <citation type="submission" date="2023-08" db="EMBL/GenBank/DDBJ databases">
        <title>Whole genome sequencing of Staphylococcus chromogenes NNSch 2386.</title>
        <authorList>
            <person name="Kropotov V.S."/>
            <person name="Boriskina E.V."/>
            <person name="Gordinskaya N.A."/>
            <person name="Shkurkina I.S."/>
            <person name="Kryazhev D.V."/>
            <person name="Alekseeva A.E."/>
            <person name="Makhova M.A."/>
        </authorList>
    </citation>
    <scope>NUCLEOTIDE SEQUENCE [LARGE SCALE GENOMIC DNA]</scope>
    <source>
        <strain evidence="6 7">NNSch 2386</strain>
    </source>
</reference>
<dbReference type="InterPro" id="IPR010045">
    <property type="entry name" value="DeoB"/>
</dbReference>
<evidence type="ECO:0000256" key="1">
    <source>
        <dbReference type="ARBA" id="ARBA00010373"/>
    </source>
</evidence>
<evidence type="ECO:0000313" key="6">
    <source>
        <dbReference type="EMBL" id="MDQ7175100.1"/>
    </source>
</evidence>
<accession>A0ABD5AV34</accession>
<evidence type="ECO:0000256" key="4">
    <source>
        <dbReference type="ARBA" id="ARBA00023235"/>
    </source>
</evidence>
<comment type="similarity">
    <text evidence="1">Belongs to the phosphopentomutase family.</text>
</comment>
<proteinExistence type="inferred from homology"/>
<name>A0ABD5AV34_STACR</name>
<sequence length="94" mass="10421">AQAIKDFDERLPELLGNLRENDLLIITADHGNDPTAEGTDHTREYIPVLWYSPKFQEGGELKGDTTFSSIGATIADNFGVKAPEFGHSYLNELK</sequence>
<dbReference type="InterPro" id="IPR006124">
    <property type="entry name" value="Metalloenzyme"/>
</dbReference>
<keyword evidence="4 6" id="KW-0413">Isomerase</keyword>
<dbReference type="GO" id="GO:0008973">
    <property type="term" value="F:phosphopentomutase activity"/>
    <property type="evidence" value="ECO:0007669"/>
    <property type="project" value="UniProtKB-EC"/>
</dbReference>
<dbReference type="EMBL" id="JAVGJF010000014">
    <property type="protein sequence ID" value="MDQ7175100.1"/>
    <property type="molecule type" value="Genomic_DNA"/>
</dbReference>
<feature type="non-terminal residue" evidence="6">
    <location>
        <position position="1"/>
    </location>
</feature>
<comment type="caution">
    <text evidence="6">The sequence shown here is derived from an EMBL/GenBank/DDBJ whole genome shotgun (WGS) entry which is preliminary data.</text>
</comment>
<evidence type="ECO:0000256" key="3">
    <source>
        <dbReference type="ARBA" id="ARBA00023211"/>
    </source>
</evidence>
<gene>
    <name evidence="6" type="ORF">RCF65_03770</name>
</gene>
<feature type="domain" description="Metalloenzyme" evidence="5">
    <location>
        <begin position="2"/>
        <end position="81"/>
    </location>
</feature>
<dbReference type="SUPFAM" id="SSF53649">
    <property type="entry name" value="Alkaline phosphatase-like"/>
    <property type="match status" value="1"/>
</dbReference>